<sequence>MKKQILPLLATVGALTLTSCFQSETVIHLKKDGSGTIVEETSFGEQMKTMMAQMSALGGEGADKGKDPMAEMFSEEKGKKKAAALGEGVTFDKVEKVKLGDRDGYRVTYKFADINKVKFDPGDATESMKPPGADGEEEEDKAKKSDPITFTYASGNLTIHMPKPDPKAKKEGDDSKEEEEDPQAAQQEAMMKQMFADMKISVRLTADDGIAKTDATYNSGGTITLMEMDFGKLMKDPTAFKKLQKANPQTPEEIEATLKGVEGIKMESKPEVTATLK</sequence>
<evidence type="ECO:0000313" key="2">
    <source>
        <dbReference type="EMBL" id="QUE50592.1"/>
    </source>
</evidence>
<organism evidence="2 3">
    <name type="scientific">Luteolibacter ambystomatis</name>
    <dbReference type="NCBI Taxonomy" id="2824561"/>
    <lineage>
        <taxon>Bacteria</taxon>
        <taxon>Pseudomonadati</taxon>
        <taxon>Verrucomicrobiota</taxon>
        <taxon>Verrucomicrobiia</taxon>
        <taxon>Verrucomicrobiales</taxon>
        <taxon>Verrucomicrobiaceae</taxon>
        <taxon>Luteolibacter</taxon>
    </lineage>
</organism>
<evidence type="ECO:0000313" key="3">
    <source>
        <dbReference type="Proteomes" id="UP000676169"/>
    </source>
</evidence>
<name>A0A975G777_9BACT</name>
<dbReference type="AlphaFoldDB" id="A0A975G777"/>
<accession>A0A975G777</accession>
<gene>
    <name evidence="2" type="ORF">KBB96_17225</name>
</gene>
<dbReference type="PROSITE" id="PS51257">
    <property type="entry name" value="PROKAR_LIPOPROTEIN"/>
    <property type="match status" value="1"/>
</dbReference>
<dbReference type="Proteomes" id="UP000676169">
    <property type="component" value="Chromosome"/>
</dbReference>
<dbReference type="KEGG" id="lamb:KBB96_17225"/>
<feature type="compositionally biased region" description="Basic and acidic residues" evidence="1">
    <location>
        <begin position="162"/>
        <end position="173"/>
    </location>
</feature>
<keyword evidence="3" id="KW-1185">Reference proteome</keyword>
<proteinExistence type="predicted"/>
<dbReference type="EMBL" id="CP073100">
    <property type="protein sequence ID" value="QUE50592.1"/>
    <property type="molecule type" value="Genomic_DNA"/>
</dbReference>
<protein>
    <recommendedName>
        <fullName evidence="4">Lipoprotein</fullName>
    </recommendedName>
</protein>
<feature type="region of interest" description="Disordered" evidence="1">
    <location>
        <begin position="120"/>
        <end position="187"/>
    </location>
</feature>
<evidence type="ECO:0000256" key="1">
    <source>
        <dbReference type="SAM" id="MobiDB-lite"/>
    </source>
</evidence>
<dbReference type="RefSeq" id="WP_211630732.1">
    <property type="nucleotide sequence ID" value="NZ_CP073100.1"/>
</dbReference>
<reference evidence="2" key="1">
    <citation type="submission" date="2021-04" db="EMBL/GenBank/DDBJ databases">
        <title>Luteolibacter sp. 32A isolated from the skin of an Anderson's salamander (Ambystoma andersonii).</title>
        <authorList>
            <person name="Spergser J."/>
            <person name="Busse H.-J."/>
        </authorList>
    </citation>
    <scope>NUCLEOTIDE SEQUENCE</scope>
    <source>
        <strain evidence="2">32A</strain>
    </source>
</reference>
<evidence type="ECO:0008006" key="4">
    <source>
        <dbReference type="Google" id="ProtNLM"/>
    </source>
</evidence>